<organism evidence="1 2">
    <name type="scientific">Drosophila hydei</name>
    <name type="common">Fruit fly</name>
    <dbReference type="NCBI Taxonomy" id="7224"/>
    <lineage>
        <taxon>Eukaryota</taxon>
        <taxon>Metazoa</taxon>
        <taxon>Ecdysozoa</taxon>
        <taxon>Arthropoda</taxon>
        <taxon>Hexapoda</taxon>
        <taxon>Insecta</taxon>
        <taxon>Pterygota</taxon>
        <taxon>Neoptera</taxon>
        <taxon>Endopterygota</taxon>
        <taxon>Diptera</taxon>
        <taxon>Brachycera</taxon>
        <taxon>Muscomorpha</taxon>
        <taxon>Ephydroidea</taxon>
        <taxon>Drosophilidae</taxon>
        <taxon>Drosophila</taxon>
    </lineage>
</organism>
<evidence type="ECO:0000313" key="1">
    <source>
        <dbReference type="Proteomes" id="UP000504633"/>
    </source>
</evidence>
<dbReference type="GeneID" id="111597576"/>
<dbReference type="OMA" id="TSAPFVM"/>
<name>A0A6J2T063_DROHY</name>
<sequence>MALAVEINDTVPVSVNRKFVMESVQTNCDHDFVEYFKNVPNQKFLYTFRVVKPVKTFTISVVLRAVHMKRQSFVESVETNCDHDFVEYFKKVPDQTLLYTFRVVKPAASFSISITMRAVKSQRILYQLKKIDGCQFLSNQFFKKMFAESYATLIVNNSFFNCPISPKVYYLKNLTNALISPIFHPTGYYQASVRIRMPETSAPFVMEIVWKYNVK</sequence>
<gene>
    <name evidence="2" type="primary">LOC111597576</name>
</gene>
<reference evidence="2" key="1">
    <citation type="submission" date="2025-08" db="UniProtKB">
        <authorList>
            <consortium name="RefSeq"/>
        </authorList>
    </citation>
    <scope>IDENTIFICATION</scope>
    <source>
        <strain evidence="2">15085-1641.00</strain>
        <tissue evidence="2">Whole body</tissue>
    </source>
</reference>
<dbReference type="KEGG" id="dhe:111597576"/>
<dbReference type="Proteomes" id="UP000504633">
    <property type="component" value="Unplaced"/>
</dbReference>
<dbReference type="InterPro" id="IPR010512">
    <property type="entry name" value="DUF1091"/>
</dbReference>
<keyword evidence="1" id="KW-1185">Reference proteome</keyword>
<dbReference type="PANTHER" id="PTHR20898">
    <property type="entry name" value="DAEDALUS ON 3-RELATED-RELATED"/>
    <property type="match status" value="1"/>
</dbReference>
<protein>
    <submittedName>
        <fullName evidence="2">Uncharacterized protein LOC111597576</fullName>
    </submittedName>
</protein>
<dbReference type="OrthoDB" id="8066187at2759"/>
<dbReference type="RefSeq" id="XP_030081805.1">
    <property type="nucleotide sequence ID" value="XM_030225945.1"/>
</dbReference>
<accession>A0A6J2T063</accession>
<evidence type="ECO:0000313" key="2">
    <source>
        <dbReference type="RefSeq" id="XP_030081805.1"/>
    </source>
</evidence>
<dbReference type="PANTHER" id="PTHR20898:SF1">
    <property type="entry name" value="MD-2-RELATED LIPID-RECOGNITION DOMAIN-CONTAINING PROTEIN"/>
    <property type="match status" value="1"/>
</dbReference>
<proteinExistence type="predicted"/>
<dbReference type="AlphaFoldDB" id="A0A6J2T063"/>
<dbReference type="Pfam" id="PF06477">
    <property type="entry name" value="DUF1091"/>
    <property type="match status" value="1"/>
</dbReference>